<comment type="caution">
    <text evidence="2">The sequence shown here is derived from an EMBL/GenBank/DDBJ whole genome shotgun (WGS) entry which is preliminary data.</text>
</comment>
<accession>A0A843URD9</accession>
<organism evidence="2 3">
    <name type="scientific">Colocasia esculenta</name>
    <name type="common">Wild taro</name>
    <name type="synonym">Arum esculentum</name>
    <dbReference type="NCBI Taxonomy" id="4460"/>
    <lineage>
        <taxon>Eukaryota</taxon>
        <taxon>Viridiplantae</taxon>
        <taxon>Streptophyta</taxon>
        <taxon>Embryophyta</taxon>
        <taxon>Tracheophyta</taxon>
        <taxon>Spermatophyta</taxon>
        <taxon>Magnoliopsida</taxon>
        <taxon>Liliopsida</taxon>
        <taxon>Araceae</taxon>
        <taxon>Aroideae</taxon>
        <taxon>Colocasieae</taxon>
        <taxon>Colocasia</taxon>
    </lineage>
</organism>
<evidence type="ECO:0000256" key="1">
    <source>
        <dbReference type="SAM" id="MobiDB-lite"/>
    </source>
</evidence>
<feature type="region of interest" description="Disordered" evidence="1">
    <location>
        <begin position="82"/>
        <end position="101"/>
    </location>
</feature>
<reference evidence="2" key="1">
    <citation type="submission" date="2017-07" db="EMBL/GenBank/DDBJ databases">
        <title>Taro Niue Genome Assembly and Annotation.</title>
        <authorList>
            <person name="Atibalentja N."/>
            <person name="Keating K."/>
            <person name="Fields C.J."/>
        </authorList>
    </citation>
    <scope>NUCLEOTIDE SEQUENCE</scope>
    <source>
        <strain evidence="2">Niue_2</strain>
        <tissue evidence="2">Leaf</tissue>
    </source>
</reference>
<evidence type="ECO:0000313" key="3">
    <source>
        <dbReference type="Proteomes" id="UP000652761"/>
    </source>
</evidence>
<gene>
    <name evidence="2" type="ORF">Taro_016826</name>
</gene>
<dbReference type="Proteomes" id="UP000652761">
    <property type="component" value="Unassembled WGS sequence"/>
</dbReference>
<sequence length="172" mass="18854">MGLPYGGLGTALGMVLACSGRRCVAQRWRRGDIVEAPAMHGSGWRCMVPGRGIAARGDGDGDARRLDGGSWREAMEMAMHGAGMGDRGERRWGGRRTAPGRGIAARGEGFRVLRMGRGKEVSRVGKDSSQADHTEDKATTFLRTTAIYDHTSMVRRFKRIQHLEPSFEARPR</sequence>
<proteinExistence type="predicted"/>
<name>A0A843URD9_COLES</name>
<protein>
    <submittedName>
        <fullName evidence="2">Uncharacterized protein</fullName>
    </submittedName>
</protein>
<keyword evidence="3" id="KW-1185">Reference proteome</keyword>
<evidence type="ECO:0000313" key="2">
    <source>
        <dbReference type="EMBL" id="MQL84334.1"/>
    </source>
</evidence>
<dbReference type="AlphaFoldDB" id="A0A843URD9"/>
<dbReference type="EMBL" id="NMUH01000754">
    <property type="protein sequence ID" value="MQL84334.1"/>
    <property type="molecule type" value="Genomic_DNA"/>
</dbReference>